<evidence type="ECO:0000256" key="4">
    <source>
        <dbReference type="ARBA" id="ARBA00022692"/>
    </source>
</evidence>
<organism evidence="19 20">
    <name type="scientific">Cricetulus griseus</name>
    <name type="common">Chinese hamster</name>
    <name type="synonym">Cricetulus barabensis griseus</name>
    <dbReference type="NCBI Taxonomy" id="10029"/>
    <lineage>
        <taxon>Eukaryota</taxon>
        <taxon>Metazoa</taxon>
        <taxon>Chordata</taxon>
        <taxon>Craniata</taxon>
        <taxon>Vertebrata</taxon>
        <taxon>Euteleostomi</taxon>
        <taxon>Mammalia</taxon>
        <taxon>Eutheria</taxon>
        <taxon>Euarchontoglires</taxon>
        <taxon>Glires</taxon>
        <taxon>Rodentia</taxon>
        <taxon>Myomorpha</taxon>
        <taxon>Muroidea</taxon>
        <taxon>Cricetidae</taxon>
        <taxon>Cricetinae</taxon>
        <taxon>Cricetulus</taxon>
    </lineage>
</organism>
<feature type="domain" description="Torsin-1A-interacting protein 1/2 AAA+ activator" evidence="17">
    <location>
        <begin position="368"/>
        <end position="594"/>
    </location>
</feature>
<proteinExistence type="inferred from homology"/>
<evidence type="ECO:0000256" key="9">
    <source>
        <dbReference type="ARBA" id="ARBA00023180"/>
    </source>
</evidence>
<dbReference type="PANTHER" id="PTHR18843:SF6">
    <property type="entry name" value="TORSIN-1A-INTERACTING PROTEIN 1"/>
    <property type="match status" value="1"/>
</dbReference>
<name>A0A9J7G567_CRIGR</name>
<dbReference type="Gene3D" id="3.40.50.12190">
    <property type="match status" value="1"/>
</dbReference>
<keyword evidence="5" id="KW-0832">Ubl conjugation</keyword>
<dbReference type="GO" id="GO:0001671">
    <property type="term" value="F:ATPase activator activity"/>
    <property type="evidence" value="ECO:0007669"/>
    <property type="project" value="InterPro"/>
</dbReference>
<evidence type="ECO:0000259" key="17">
    <source>
        <dbReference type="Pfam" id="PF05609"/>
    </source>
</evidence>
<keyword evidence="9" id="KW-0325">Glycoprotein</keyword>
<dbReference type="GeneID" id="100751143"/>
<keyword evidence="6" id="KW-1133">Transmembrane helix</keyword>
<dbReference type="GO" id="GO:0071763">
    <property type="term" value="P:nuclear membrane organization"/>
    <property type="evidence" value="ECO:0007669"/>
    <property type="project" value="TreeGrafter"/>
</dbReference>
<keyword evidence="19" id="KW-1185">Reference proteome</keyword>
<dbReference type="AlphaFoldDB" id="A0A9J7G567"/>
<reference evidence="20" key="3">
    <citation type="submission" date="2025-08" db="UniProtKB">
        <authorList>
            <consortium name="RefSeq"/>
        </authorList>
    </citation>
    <scope>IDENTIFICATION</scope>
    <source>
        <strain evidence="20">17A/GY</strain>
        <tissue evidence="20">Liver</tissue>
    </source>
</reference>
<dbReference type="GO" id="GO:0005637">
    <property type="term" value="C:nuclear inner membrane"/>
    <property type="evidence" value="ECO:0007669"/>
    <property type="project" value="UniProtKB-SubCell"/>
</dbReference>
<evidence type="ECO:0000313" key="20">
    <source>
        <dbReference type="RefSeq" id="XP_027273128.1"/>
    </source>
</evidence>
<dbReference type="RefSeq" id="XP_027273128.1">
    <property type="nucleotide sequence ID" value="XM_027417327.2"/>
</dbReference>
<evidence type="ECO:0000256" key="12">
    <source>
        <dbReference type="ARBA" id="ARBA00037876"/>
    </source>
</evidence>
<evidence type="ECO:0000256" key="16">
    <source>
        <dbReference type="SAM" id="MobiDB-lite"/>
    </source>
</evidence>
<evidence type="ECO:0000256" key="11">
    <source>
        <dbReference type="ARBA" id="ARBA00037580"/>
    </source>
</evidence>
<keyword evidence="7" id="KW-0175">Coiled coil</keyword>
<evidence type="ECO:0000256" key="3">
    <source>
        <dbReference type="ARBA" id="ARBA00022553"/>
    </source>
</evidence>
<comment type="subcellular location">
    <subcellularLocation>
        <location evidence="12">Nucleus inner membrane</location>
        <topology evidence="12">Single-pass membrane protein</topology>
    </subcellularLocation>
</comment>
<feature type="domain" description="Torsin-1A-interacting protein 1/2 N-terminal" evidence="18">
    <location>
        <begin position="145"/>
        <end position="357"/>
    </location>
</feature>
<evidence type="ECO:0000256" key="13">
    <source>
        <dbReference type="ARBA" id="ARBA00040724"/>
    </source>
</evidence>
<feature type="compositionally biased region" description="Low complexity" evidence="16">
    <location>
        <begin position="132"/>
        <end position="146"/>
    </location>
</feature>
<comment type="subunit">
    <text evidence="14">Interacts with ATP1B4. Interacts with TOR1A (ATP-bound). Interacts with TOR1B, TOR2A and TOR3A. Interacts with VIM.</text>
</comment>
<evidence type="ECO:0000256" key="2">
    <source>
        <dbReference type="ARBA" id="ARBA00022499"/>
    </source>
</evidence>
<dbReference type="InterPro" id="IPR046753">
    <property type="entry name" value="TOIP1/2_C"/>
</dbReference>
<dbReference type="InterPro" id="IPR008662">
    <property type="entry name" value="TOIP1/2"/>
</dbReference>
<evidence type="ECO:0000313" key="19">
    <source>
        <dbReference type="Proteomes" id="UP001108280"/>
    </source>
</evidence>
<feature type="compositionally biased region" description="Polar residues" evidence="16">
    <location>
        <begin position="317"/>
        <end position="332"/>
    </location>
</feature>
<dbReference type="CTD" id="26092"/>
<dbReference type="OrthoDB" id="6258998at2759"/>
<dbReference type="Pfam" id="PF20443">
    <property type="entry name" value="LAP1_N"/>
    <property type="match status" value="1"/>
</dbReference>
<feature type="compositionally biased region" description="Basic and acidic residues" evidence="16">
    <location>
        <begin position="74"/>
        <end position="101"/>
    </location>
</feature>
<feature type="compositionally biased region" description="Basic and acidic residues" evidence="16">
    <location>
        <begin position="252"/>
        <end position="261"/>
    </location>
</feature>
<sequence length="594" mass="66905">MEGDRRLTQAPGGGWAIDVTPRAPIREPRRRLAPQNGDSSDAPAYGTHPSRHGRREVRFSEEPPEVYGDFEPPVTKERSPGGRRTPPEKFRPDSAKEEVRESAYNLRSRPRRRRGPQEAEEMKTRRSTRLEQTSQQPQPQLSPATSRRGLRDSQSSEDEPSSSQTVTSQTASKRTVRTPDASMMSEDPISNLCRPPLRSPRSDSTYKTNGNSKMSEIEAVSTQPVHFSEEGETEDDLESSYSDTTVKVRSRNSVESRDEATRSSSYCQESSWRLPQSQDFTAHENQPSVLNSRCQKNAQEWVEQVIRMRTRLLQNNIQESEFGNQSPSTSGQPEPAEQPDNEPSVNRKRWLLGLVVSLAIGLLWFFYTPAVQTTAVQEFQNQMKQLQSKYQSQDEKLWKRGTTFLERHLNSSVPRPQPAILLLTAAQDAKEVLKCLSEQIADAYSSFRSVRAIRIDGAGKAAQDSDLVKQEVDQELSNGFRNGQNAAVVHRFESLPAGSTLIFYKYCDHENAAFKDVALVLTVLLEEKTLKASLGLKEIEEKVRDFLKVKFTNSNKASSYNHMDPDKLNGLWSRISHVVLPVQPENALKGGSCL</sequence>
<evidence type="ECO:0000256" key="5">
    <source>
        <dbReference type="ARBA" id="ARBA00022843"/>
    </source>
</evidence>
<accession>A0A9J7G567</accession>
<dbReference type="Proteomes" id="UP001108280">
    <property type="component" value="Chromosome 5"/>
</dbReference>
<feature type="region of interest" description="Disordered" evidence="16">
    <location>
        <begin position="317"/>
        <end position="344"/>
    </location>
</feature>
<comment type="similarity">
    <text evidence="1">Belongs to the TOR1AIP family.</text>
</comment>
<protein>
    <recommendedName>
        <fullName evidence="13">Torsin-1A-interacting protein 1</fullName>
    </recommendedName>
    <alternativeName>
        <fullName evidence="15">Lamina-associated polypeptide 1B</fullName>
    </alternativeName>
</protein>
<dbReference type="KEGG" id="cge:100751143"/>
<evidence type="ECO:0000256" key="1">
    <source>
        <dbReference type="ARBA" id="ARBA00007860"/>
    </source>
</evidence>
<keyword evidence="8" id="KW-0472">Membrane</keyword>
<keyword evidence="2" id="KW-1017">Isopeptide bond</keyword>
<reference evidence="19" key="2">
    <citation type="journal article" date="2020" name="Biotechnol. Bioeng.">
        <title>Chromosome-scale scaffolds for the Chinese hamster reference genome assembly to facilitate the study of the CHO epigenome.</title>
        <authorList>
            <person name="Hilliard W."/>
            <person name="MacDonald M."/>
            <person name="Lee K.H."/>
        </authorList>
    </citation>
    <scope>NUCLEOTIDE SEQUENCE [LARGE SCALE GENOMIC DNA]</scope>
    <source>
        <strain evidence="19">17A/GY</strain>
    </source>
</reference>
<feature type="compositionally biased region" description="Polar residues" evidence="16">
    <location>
        <begin position="202"/>
        <end position="225"/>
    </location>
</feature>
<dbReference type="PANTHER" id="PTHR18843">
    <property type="entry name" value="TORSIN-1A-INTERACTING PROTEIN"/>
    <property type="match status" value="1"/>
</dbReference>
<evidence type="ECO:0000256" key="7">
    <source>
        <dbReference type="ARBA" id="ARBA00023054"/>
    </source>
</evidence>
<feature type="region of interest" description="Disordered" evidence="16">
    <location>
        <begin position="1"/>
        <end position="270"/>
    </location>
</feature>
<gene>
    <name evidence="20" type="primary">Tor1aip1</name>
</gene>
<evidence type="ECO:0000256" key="6">
    <source>
        <dbReference type="ARBA" id="ARBA00022989"/>
    </source>
</evidence>
<evidence type="ECO:0000256" key="8">
    <source>
        <dbReference type="ARBA" id="ARBA00023136"/>
    </source>
</evidence>
<evidence type="ECO:0000256" key="15">
    <source>
        <dbReference type="ARBA" id="ARBA00076656"/>
    </source>
</evidence>
<reference evidence="19" key="1">
    <citation type="journal article" date="2018" name="Biotechnol. Bioeng.">
        <title>A reference genome of the Chinese hamster based on a hybrid assembly strategy.</title>
        <authorList>
            <person name="Rupp O."/>
            <person name="MacDonald M.L."/>
            <person name="Li S."/>
            <person name="Dhiman H."/>
            <person name="Polson S."/>
            <person name="Griep S."/>
            <person name="Heffner K."/>
            <person name="Hernandez I."/>
            <person name="Brinkrolf K."/>
            <person name="Jadhav V."/>
            <person name="Samoudi M."/>
            <person name="Hao H."/>
            <person name="Kingham B."/>
            <person name="Goesmann A."/>
            <person name="Betenbaugh M.J."/>
            <person name="Lewis N.E."/>
            <person name="Borth N."/>
            <person name="Lee K.H."/>
        </authorList>
    </citation>
    <scope>NUCLEOTIDE SEQUENCE [LARGE SCALE GENOMIC DNA]</scope>
    <source>
        <strain evidence="19">17A/GY</strain>
    </source>
</reference>
<dbReference type="FunFam" id="3.40.50.12190:FF:000001">
    <property type="entry name" value="torsin-1A-interacting protein 1 isoform X1"/>
    <property type="match status" value="1"/>
</dbReference>
<keyword evidence="4" id="KW-0812">Transmembrane</keyword>
<evidence type="ECO:0000256" key="14">
    <source>
        <dbReference type="ARBA" id="ARBA00062131"/>
    </source>
</evidence>
<feature type="compositionally biased region" description="Basic and acidic residues" evidence="16">
    <location>
        <begin position="115"/>
        <end position="124"/>
    </location>
</feature>
<keyword evidence="10" id="KW-0539">Nucleus</keyword>
<comment type="function">
    <text evidence="11">Required for nuclear membrane integrity. Induces TOR1A and TOR1B ATPase activity and is required for their location on the nuclear membrane. Binds to A- and B-type lamins. Possible role in membrane attachment and assembly of the nuclear lamina.</text>
</comment>
<dbReference type="InterPro" id="IPR046754">
    <property type="entry name" value="TOIP1/2_N"/>
</dbReference>
<dbReference type="InterPro" id="IPR038599">
    <property type="entry name" value="LAP1C-like_C_sf"/>
</dbReference>
<keyword evidence="3" id="KW-0597">Phosphoprotein</keyword>
<feature type="compositionally biased region" description="Low complexity" evidence="16">
    <location>
        <begin position="161"/>
        <end position="172"/>
    </location>
</feature>
<dbReference type="Pfam" id="PF05609">
    <property type="entry name" value="LAP1_C"/>
    <property type="match status" value="1"/>
</dbReference>
<evidence type="ECO:0000259" key="18">
    <source>
        <dbReference type="Pfam" id="PF20443"/>
    </source>
</evidence>
<feature type="compositionally biased region" description="Polar residues" evidence="16">
    <location>
        <begin position="239"/>
        <end position="251"/>
    </location>
</feature>
<evidence type="ECO:0000256" key="10">
    <source>
        <dbReference type="ARBA" id="ARBA00023242"/>
    </source>
</evidence>